<feature type="region of interest" description="Disordered" evidence="9">
    <location>
        <begin position="1"/>
        <end position="36"/>
    </location>
</feature>
<sequence>MPTSTENVSASEQARPRSRRRLSLPRPHRPRLRRPRLRRPRPGVHWLPQAAAIGFGFLLVAAFPPVGWWWLAPVCVAGFALCARSAAGLRARRGLRRPNAAAAWCGLWFGLAFCFLSFQWVTTVGTDAWIVLSIVEAVYFVPLGAATAAVGRLRGAPLWQALLWVAEEALRDRWPLQGFSWGRLAFSQSHTPFTPLAALGGAPLVSFATALAGSAVAAVLLTVYRAARPRTSASPRSALAATGWVLLAAAVPAAGILTPLQTVAAKPVQLVAVQGNVPRTGLDAYGQASAVLGNHLAVTEQYAAKVTAGLAPRPAAVFWPEDADDVDPFQNPVASAALTRAAASVHTQILVGTVVAAGPGQARNEAIVWDPVTGPGAVYVKRHLVPFGEYIPYRSLLTRYISELSRVPRDDIPGDRPGVLTVGGVHIADVICFEIAYDGTVRSSVEPGTGVLVVQTNNATYGWSGQPEQQLAITQLRAVEHRRPVMIAATSGISAYITPDGNVHQETRQFTSAVIAAEVTPRTGSTLADQVGAWPEAVMAAAALAAWALALLRREKELR</sequence>
<dbReference type="PROSITE" id="PS50263">
    <property type="entry name" value="CN_HYDROLASE"/>
    <property type="match status" value="1"/>
</dbReference>
<dbReference type="HAMAP" id="MF_01148">
    <property type="entry name" value="Lnt"/>
    <property type="match status" value="1"/>
</dbReference>
<dbReference type="InterPro" id="IPR045378">
    <property type="entry name" value="LNT_N"/>
</dbReference>
<feature type="transmembrane region" description="Helical" evidence="8">
    <location>
        <begin position="43"/>
        <end position="63"/>
    </location>
</feature>
<evidence type="ECO:0000256" key="5">
    <source>
        <dbReference type="ARBA" id="ARBA00022989"/>
    </source>
</evidence>
<keyword evidence="12" id="KW-1185">Reference proteome</keyword>
<evidence type="ECO:0000256" key="2">
    <source>
        <dbReference type="ARBA" id="ARBA00022475"/>
    </source>
</evidence>
<organism evidence="11 12">
    <name type="scientific">Actinocrinis puniceicyclus</name>
    <dbReference type="NCBI Taxonomy" id="977794"/>
    <lineage>
        <taxon>Bacteria</taxon>
        <taxon>Bacillati</taxon>
        <taxon>Actinomycetota</taxon>
        <taxon>Actinomycetes</taxon>
        <taxon>Catenulisporales</taxon>
        <taxon>Actinospicaceae</taxon>
        <taxon>Actinocrinis</taxon>
    </lineage>
</organism>
<dbReference type="AlphaFoldDB" id="A0A8J8BCD4"/>
<evidence type="ECO:0000256" key="3">
    <source>
        <dbReference type="ARBA" id="ARBA00022679"/>
    </source>
</evidence>
<accession>A0A8J8BCD4</accession>
<gene>
    <name evidence="8 11" type="primary">lnt</name>
    <name evidence="11" type="ORF">KGA66_08120</name>
</gene>
<dbReference type="GO" id="GO:0005886">
    <property type="term" value="C:plasma membrane"/>
    <property type="evidence" value="ECO:0007669"/>
    <property type="project" value="UniProtKB-SubCell"/>
</dbReference>
<feature type="transmembrane region" description="Helical" evidence="8">
    <location>
        <begin position="69"/>
        <end position="89"/>
    </location>
</feature>
<dbReference type="Pfam" id="PF20154">
    <property type="entry name" value="LNT_N"/>
    <property type="match status" value="1"/>
</dbReference>
<dbReference type="Pfam" id="PF00795">
    <property type="entry name" value="CN_hydrolase"/>
    <property type="match status" value="1"/>
</dbReference>
<dbReference type="CDD" id="cd07571">
    <property type="entry name" value="ALP_N-acyl_transferase"/>
    <property type="match status" value="1"/>
</dbReference>
<evidence type="ECO:0000256" key="8">
    <source>
        <dbReference type="HAMAP-Rule" id="MF_01148"/>
    </source>
</evidence>
<comment type="similarity">
    <text evidence="8">Belongs to the CN hydrolase family. Apolipoprotein N-acyltransferase subfamily.</text>
</comment>
<dbReference type="PANTHER" id="PTHR38686:SF1">
    <property type="entry name" value="APOLIPOPROTEIN N-ACYLTRANSFERASE"/>
    <property type="match status" value="1"/>
</dbReference>
<dbReference type="UniPathway" id="UPA00666"/>
<keyword evidence="7 8" id="KW-0012">Acyltransferase</keyword>
<dbReference type="Gene3D" id="3.60.110.10">
    <property type="entry name" value="Carbon-nitrogen hydrolase"/>
    <property type="match status" value="1"/>
</dbReference>
<dbReference type="EMBL" id="JAGSXH010000019">
    <property type="protein sequence ID" value="MBS2963006.1"/>
    <property type="molecule type" value="Genomic_DNA"/>
</dbReference>
<name>A0A8J8BCD4_9ACTN</name>
<evidence type="ECO:0000256" key="9">
    <source>
        <dbReference type="SAM" id="MobiDB-lite"/>
    </source>
</evidence>
<evidence type="ECO:0000313" key="11">
    <source>
        <dbReference type="EMBL" id="MBS2963006.1"/>
    </source>
</evidence>
<dbReference type="InterPro" id="IPR003010">
    <property type="entry name" value="C-N_Hydrolase"/>
</dbReference>
<feature type="transmembrane region" description="Helical" evidence="8">
    <location>
        <begin position="101"/>
        <end position="121"/>
    </location>
</feature>
<evidence type="ECO:0000256" key="7">
    <source>
        <dbReference type="ARBA" id="ARBA00023315"/>
    </source>
</evidence>
<keyword evidence="5 8" id="KW-1133">Transmembrane helix</keyword>
<dbReference type="InterPro" id="IPR004563">
    <property type="entry name" value="Apolipo_AcylTrfase"/>
</dbReference>
<comment type="pathway">
    <text evidence="8">Protein modification; lipoprotein biosynthesis (N-acyl transfer).</text>
</comment>
<keyword evidence="2 8" id="KW-1003">Cell membrane</keyword>
<evidence type="ECO:0000256" key="4">
    <source>
        <dbReference type="ARBA" id="ARBA00022692"/>
    </source>
</evidence>
<dbReference type="SUPFAM" id="SSF56317">
    <property type="entry name" value="Carbon-nitrogen hydrolase"/>
    <property type="match status" value="1"/>
</dbReference>
<dbReference type="Proteomes" id="UP000677913">
    <property type="component" value="Unassembled WGS sequence"/>
</dbReference>
<keyword evidence="3 8" id="KW-0808">Transferase</keyword>
<protein>
    <recommendedName>
        <fullName evidence="8">Apolipoprotein N-acyltransferase</fullName>
        <shortName evidence="8">ALP N-acyltransferase</shortName>
        <ecNumber evidence="8">2.3.1.269</ecNumber>
    </recommendedName>
</protein>
<evidence type="ECO:0000259" key="10">
    <source>
        <dbReference type="PROSITE" id="PS50263"/>
    </source>
</evidence>
<proteinExistence type="inferred from homology"/>
<feature type="domain" description="CN hydrolase" evidence="10">
    <location>
        <begin position="268"/>
        <end position="521"/>
    </location>
</feature>
<dbReference type="GO" id="GO:0016410">
    <property type="term" value="F:N-acyltransferase activity"/>
    <property type="evidence" value="ECO:0007669"/>
    <property type="project" value="UniProtKB-UniRule"/>
</dbReference>
<dbReference type="PANTHER" id="PTHR38686">
    <property type="entry name" value="APOLIPOPROTEIN N-ACYLTRANSFERASE"/>
    <property type="match status" value="1"/>
</dbReference>
<reference evidence="11" key="1">
    <citation type="submission" date="2021-04" db="EMBL/GenBank/DDBJ databases">
        <title>Genome based classification of Actinospica acidithermotolerans sp. nov., an actinobacterium isolated from an Indonesian hot spring.</title>
        <authorList>
            <person name="Kusuma A.B."/>
            <person name="Putra K.E."/>
            <person name="Nafisah S."/>
            <person name="Loh J."/>
            <person name="Nouioui I."/>
            <person name="Goodfellow M."/>
        </authorList>
    </citation>
    <scope>NUCLEOTIDE SEQUENCE</scope>
    <source>
        <strain evidence="11">DSM 45618</strain>
    </source>
</reference>
<keyword evidence="4 8" id="KW-0812">Transmembrane</keyword>
<keyword evidence="6 8" id="KW-0472">Membrane</keyword>
<dbReference type="InterPro" id="IPR036526">
    <property type="entry name" value="C-N_Hydrolase_sf"/>
</dbReference>
<dbReference type="GO" id="GO:0042158">
    <property type="term" value="P:lipoprotein biosynthetic process"/>
    <property type="evidence" value="ECO:0007669"/>
    <property type="project" value="UniProtKB-UniRule"/>
</dbReference>
<comment type="subcellular location">
    <subcellularLocation>
        <location evidence="1 8">Cell membrane</location>
        <topology evidence="1 8">Multi-pass membrane protein</topology>
    </subcellularLocation>
</comment>
<comment type="caution">
    <text evidence="11">The sequence shown here is derived from an EMBL/GenBank/DDBJ whole genome shotgun (WGS) entry which is preliminary data.</text>
</comment>
<evidence type="ECO:0000256" key="1">
    <source>
        <dbReference type="ARBA" id="ARBA00004651"/>
    </source>
</evidence>
<feature type="compositionally biased region" description="Basic residues" evidence="9">
    <location>
        <begin position="16"/>
        <end position="36"/>
    </location>
</feature>
<feature type="transmembrane region" description="Helical" evidence="8">
    <location>
        <begin position="238"/>
        <end position="260"/>
    </location>
</feature>
<comment type="caution">
    <text evidence="8">Lacks conserved residue(s) required for the propagation of feature annotation.</text>
</comment>
<comment type="catalytic activity">
    <reaction evidence="8">
        <text>N-terminal S-1,2-diacyl-sn-glyceryl-L-cysteinyl-[lipoprotein] + a glycerophospholipid = N-acyl-S-1,2-diacyl-sn-glyceryl-L-cysteinyl-[lipoprotein] + a 2-acyl-sn-glycero-3-phospholipid + H(+)</text>
        <dbReference type="Rhea" id="RHEA:48228"/>
        <dbReference type="Rhea" id="RHEA-COMP:14681"/>
        <dbReference type="Rhea" id="RHEA-COMP:14684"/>
        <dbReference type="ChEBI" id="CHEBI:15378"/>
        <dbReference type="ChEBI" id="CHEBI:136912"/>
        <dbReference type="ChEBI" id="CHEBI:140656"/>
        <dbReference type="ChEBI" id="CHEBI:140657"/>
        <dbReference type="ChEBI" id="CHEBI:140660"/>
        <dbReference type="EC" id="2.3.1.269"/>
    </reaction>
</comment>
<comment type="function">
    <text evidence="8">Catalyzes the phospholipid dependent N-acylation of the N-terminal cysteine of apolipoprotein, the last step in lipoprotein maturation.</text>
</comment>
<dbReference type="EC" id="2.3.1.269" evidence="8"/>
<feature type="compositionally biased region" description="Polar residues" evidence="9">
    <location>
        <begin position="1"/>
        <end position="12"/>
    </location>
</feature>
<dbReference type="NCBIfam" id="TIGR00546">
    <property type="entry name" value="lnt"/>
    <property type="match status" value="1"/>
</dbReference>
<evidence type="ECO:0000313" key="12">
    <source>
        <dbReference type="Proteomes" id="UP000677913"/>
    </source>
</evidence>
<evidence type="ECO:0000256" key="6">
    <source>
        <dbReference type="ARBA" id="ARBA00023136"/>
    </source>
</evidence>
<feature type="transmembrane region" description="Helical" evidence="8">
    <location>
        <begin position="204"/>
        <end position="226"/>
    </location>
</feature>